<dbReference type="CDD" id="cd22748">
    <property type="entry name" value="OTU_OTUD6-like"/>
    <property type="match status" value="1"/>
</dbReference>
<dbReference type="Pfam" id="PF02338">
    <property type="entry name" value="OTU"/>
    <property type="match status" value="1"/>
</dbReference>
<dbReference type="PANTHER" id="PTHR12419:SF10">
    <property type="entry name" value="DEUBIQUITINASE OTUD6B"/>
    <property type="match status" value="1"/>
</dbReference>
<protein>
    <submittedName>
        <fullName evidence="3">Cysteine proteinase</fullName>
    </submittedName>
</protein>
<dbReference type="SUPFAM" id="SSF54001">
    <property type="entry name" value="Cysteine proteinases"/>
    <property type="match status" value="1"/>
</dbReference>
<dbReference type="AlphaFoldDB" id="A0A166NBU3"/>
<evidence type="ECO:0000259" key="2">
    <source>
        <dbReference type="PROSITE" id="PS50802"/>
    </source>
</evidence>
<evidence type="ECO:0000313" key="3">
    <source>
        <dbReference type="EMBL" id="KZP24849.1"/>
    </source>
</evidence>
<dbReference type="OrthoDB" id="415023at2759"/>
<accession>A0A166NBU3</accession>
<name>A0A166NBU3_9AGAM</name>
<dbReference type="PANTHER" id="PTHR12419">
    <property type="entry name" value="OTU DOMAIN CONTAINING PROTEIN"/>
    <property type="match status" value="1"/>
</dbReference>
<dbReference type="STRING" id="436010.A0A166NBU3"/>
<dbReference type="Gene3D" id="3.90.70.80">
    <property type="match status" value="1"/>
</dbReference>
<dbReference type="EMBL" id="KV417524">
    <property type="protein sequence ID" value="KZP24849.1"/>
    <property type="molecule type" value="Genomic_DNA"/>
</dbReference>
<feature type="compositionally biased region" description="Basic residues" evidence="1">
    <location>
        <begin position="1"/>
        <end position="10"/>
    </location>
</feature>
<organism evidence="3 4">
    <name type="scientific">Athelia psychrophila</name>
    <dbReference type="NCBI Taxonomy" id="1759441"/>
    <lineage>
        <taxon>Eukaryota</taxon>
        <taxon>Fungi</taxon>
        <taxon>Dikarya</taxon>
        <taxon>Basidiomycota</taxon>
        <taxon>Agaricomycotina</taxon>
        <taxon>Agaricomycetes</taxon>
        <taxon>Agaricomycetidae</taxon>
        <taxon>Atheliales</taxon>
        <taxon>Atheliaceae</taxon>
        <taxon>Athelia</taxon>
    </lineage>
</organism>
<keyword evidence="4" id="KW-1185">Reference proteome</keyword>
<gene>
    <name evidence="3" type="ORF">FIBSPDRAFT_734927</name>
</gene>
<feature type="region of interest" description="Disordered" evidence="1">
    <location>
        <begin position="1"/>
        <end position="29"/>
    </location>
</feature>
<dbReference type="InterPro" id="IPR038765">
    <property type="entry name" value="Papain-like_cys_pep_sf"/>
</dbReference>
<dbReference type="InterPro" id="IPR050704">
    <property type="entry name" value="Peptidase_C85-like"/>
</dbReference>
<dbReference type="GO" id="GO:0016579">
    <property type="term" value="P:protein deubiquitination"/>
    <property type="evidence" value="ECO:0007669"/>
    <property type="project" value="TreeGrafter"/>
</dbReference>
<feature type="domain" description="OTU" evidence="2">
    <location>
        <begin position="123"/>
        <end position="281"/>
    </location>
</feature>
<evidence type="ECO:0000313" key="4">
    <source>
        <dbReference type="Proteomes" id="UP000076532"/>
    </source>
</evidence>
<reference evidence="3 4" key="1">
    <citation type="journal article" date="2016" name="Mol. Biol. Evol.">
        <title>Comparative Genomics of Early-Diverging Mushroom-Forming Fungi Provides Insights into the Origins of Lignocellulose Decay Capabilities.</title>
        <authorList>
            <person name="Nagy L.G."/>
            <person name="Riley R."/>
            <person name="Tritt A."/>
            <person name="Adam C."/>
            <person name="Daum C."/>
            <person name="Floudas D."/>
            <person name="Sun H."/>
            <person name="Yadav J.S."/>
            <person name="Pangilinan J."/>
            <person name="Larsson K.H."/>
            <person name="Matsuura K."/>
            <person name="Barry K."/>
            <person name="Labutti K."/>
            <person name="Kuo R."/>
            <person name="Ohm R.A."/>
            <person name="Bhattacharya S.S."/>
            <person name="Shirouzu T."/>
            <person name="Yoshinaga Y."/>
            <person name="Martin F.M."/>
            <person name="Grigoriev I.V."/>
            <person name="Hibbett D.S."/>
        </authorList>
    </citation>
    <scope>NUCLEOTIDE SEQUENCE [LARGE SCALE GENOMIC DNA]</scope>
    <source>
        <strain evidence="3 4">CBS 109695</strain>
    </source>
</reference>
<evidence type="ECO:0000256" key="1">
    <source>
        <dbReference type="SAM" id="MobiDB-lite"/>
    </source>
</evidence>
<dbReference type="GO" id="GO:0004843">
    <property type="term" value="F:cysteine-type deubiquitinase activity"/>
    <property type="evidence" value="ECO:0007669"/>
    <property type="project" value="TreeGrafter"/>
</dbReference>
<sequence>MGSKRNKLKKVLSPSSTSSPPLPEDDADLMDDLMTQLDSRDKNVQVESANMLQDMQSNHDMNIAEQASQKQDAKSRYQARQARKAAAIAETYAPVDEASDERLRQEARNEVQSIKKTCESLGVTIHDINPDGHCLFSAIGDQLALLKIIPPDQADYKSVRYAASNYIHSHPNDFLPFLPSSGGEDGVGATDAGFMTRAQFERYCVSIRDTGVWGGEPEILALSRAYNIPIHVVQGGQPPIVVHNPTGAPQEHSLNDKRVVRISYHRRMYGLGEHYNSLHPSTGLTRVSDKLSQFLDPS</sequence>
<dbReference type="Proteomes" id="UP000076532">
    <property type="component" value="Unassembled WGS sequence"/>
</dbReference>
<dbReference type="PROSITE" id="PS50802">
    <property type="entry name" value="OTU"/>
    <property type="match status" value="1"/>
</dbReference>
<dbReference type="InterPro" id="IPR003323">
    <property type="entry name" value="OTU_dom"/>
</dbReference>
<proteinExistence type="predicted"/>